<dbReference type="InterPro" id="IPR001173">
    <property type="entry name" value="Glyco_trans_2-like"/>
</dbReference>
<name>A0ABS4FVV3_9BACL</name>
<dbReference type="Proteomes" id="UP001519272">
    <property type="component" value="Unassembled WGS sequence"/>
</dbReference>
<dbReference type="Gene3D" id="3.90.550.10">
    <property type="entry name" value="Spore Coat Polysaccharide Biosynthesis Protein SpsA, Chain A"/>
    <property type="match status" value="1"/>
</dbReference>
<proteinExistence type="inferred from homology"/>
<organism evidence="6 7">
    <name type="scientific">Paenibacillus turicensis</name>
    <dbReference type="NCBI Taxonomy" id="160487"/>
    <lineage>
        <taxon>Bacteria</taxon>
        <taxon>Bacillati</taxon>
        <taxon>Bacillota</taxon>
        <taxon>Bacilli</taxon>
        <taxon>Bacillales</taxon>
        <taxon>Paenibacillaceae</taxon>
        <taxon>Paenibacillus</taxon>
    </lineage>
</organism>
<keyword evidence="3" id="KW-0328">Glycosyltransferase</keyword>
<dbReference type="EMBL" id="JAGGKG010000018">
    <property type="protein sequence ID" value="MBP1906710.1"/>
    <property type="molecule type" value="Genomic_DNA"/>
</dbReference>
<accession>A0ABS4FVV3</accession>
<evidence type="ECO:0000256" key="3">
    <source>
        <dbReference type="ARBA" id="ARBA00022676"/>
    </source>
</evidence>
<feature type="domain" description="Glycosyltransferase 2-like" evidence="5">
    <location>
        <begin position="11"/>
        <end position="168"/>
    </location>
</feature>
<evidence type="ECO:0000256" key="4">
    <source>
        <dbReference type="ARBA" id="ARBA00022679"/>
    </source>
</evidence>
<dbReference type="PANTHER" id="PTHR43179">
    <property type="entry name" value="RHAMNOSYLTRANSFERASE WBBL"/>
    <property type="match status" value="1"/>
</dbReference>
<evidence type="ECO:0000313" key="6">
    <source>
        <dbReference type="EMBL" id="MBP1906710.1"/>
    </source>
</evidence>
<evidence type="ECO:0000256" key="2">
    <source>
        <dbReference type="ARBA" id="ARBA00006739"/>
    </source>
</evidence>
<evidence type="ECO:0000313" key="7">
    <source>
        <dbReference type="Proteomes" id="UP001519272"/>
    </source>
</evidence>
<reference evidence="6 7" key="1">
    <citation type="submission" date="2021-03" db="EMBL/GenBank/DDBJ databases">
        <title>Genomic Encyclopedia of Type Strains, Phase IV (KMG-IV): sequencing the most valuable type-strain genomes for metagenomic binning, comparative biology and taxonomic classification.</title>
        <authorList>
            <person name="Goeker M."/>
        </authorList>
    </citation>
    <scope>NUCLEOTIDE SEQUENCE [LARGE SCALE GENOMIC DNA]</scope>
    <source>
        <strain evidence="6 7">DSM 14349</strain>
    </source>
</reference>
<comment type="pathway">
    <text evidence="1">Cell wall biogenesis; cell wall polysaccharide biosynthesis.</text>
</comment>
<sequence length="304" mass="35350">MFFQQDFIVSVIFTVRNAGIDLYMALETMKVCQSGYDYEVIIVDEGSVDGCCDFLLDYNFAYPIKKVKAAKGVNARHLGASQARGDYYIFCSPRLYFDDGWMTKLIKPLVKGKAWAVSPLLKAMGRNERDITSWLPYGFTKYIDQFLNGPSGQVVPMLSQECFAISAEAYLDVGGFDFHFNNKQIEIYEFSIRIWLFGGSCYYEPSAVLTSVFRVNFPEDSLEKKWGEDLLLMAKLHFNEARDQYCQTIVQSYFIQYSKPQEVTEKVIKRRQYYEARRCYDDDWFCHKFEIDKVLLHAKRIGLN</sequence>
<protein>
    <submittedName>
        <fullName evidence="6">Glycosyltransferase involved in cell wall biosynthesis</fullName>
    </submittedName>
</protein>
<gene>
    <name evidence="6" type="ORF">J2Z32_003374</name>
</gene>
<dbReference type="InterPro" id="IPR029044">
    <property type="entry name" value="Nucleotide-diphossugar_trans"/>
</dbReference>
<keyword evidence="4" id="KW-0808">Transferase</keyword>
<dbReference type="SUPFAM" id="SSF53448">
    <property type="entry name" value="Nucleotide-diphospho-sugar transferases"/>
    <property type="match status" value="1"/>
</dbReference>
<evidence type="ECO:0000259" key="5">
    <source>
        <dbReference type="Pfam" id="PF00535"/>
    </source>
</evidence>
<dbReference type="PANTHER" id="PTHR43179:SF12">
    <property type="entry name" value="GALACTOFURANOSYLTRANSFERASE GLFT2"/>
    <property type="match status" value="1"/>
</dbReference>
<dbReference type="Pfam" id="PF00535">
    <property type="entry name" value="Glycos_transf_2"/>
    <property type="match status" value="1"/>
</dbReference>
<evidence type="ECO:0000256" key="1">
    <source>
        <dbReference type="ARBA" id="ARBA00004776"/>
    </source>
</evidence>
<comment type="similarity">
    <text evidence="2">Belongs to the glycosyltransferase 2 family.</text>
</comment>
<keyword evidence="7" id="KW-1185">Reference proteome</keyword>
<comment type="caution">
    <text evidence="6">The sequence shown here is derived from an EMBL/GenBank/DDBJ whole genome shotgun (WGS) entry which is preliminary data.</text>
</comment>